<dbReference type="Proteomes" id="UP001232148">
    <property type="component" value="Unassembled WGS sequence"/>
</dbReference>
<dbReference type="AlphaFoldDB" id="A0AAD9H764"/>
<name>A0AAD9H764_9PEZI</name>
<gene>
    <name evidence="2" type="ORF">LX32DRAFT_510072</name>
</gene>
<sequence>MTPQLCIGIAQGRRYSGVYFDTCYGSDSLEATEFVPGDTCTIPCPGDNSQICGGNGAPTNGTRILVPRKRPQMSRRSAPANVLLTVYQLVIGLPGTTMIGDGTAVVVPPSTLNGPSIIVPGPGAPFVPPATISAPLPVSGTTVSAGPTSSVGPDGPVITTNAAVFTQPSSPPGQSASRSMGGSGGVITSVVTTITYTTFDSPNPTALVPVELCTTLYFEDCHCPTQVIPTVPMATYLAECNKCGDDGEGTVILTIP</sequence>
<protein>
    <recommendedName>
        <fullName evidence="1">WSC domain-containing protein</fullName>
    </recommendedName>
</protein>
<reference evidence="2" key="1">
    <citation type="submission" date="2021-06" db="EMBL/GenBank/DDBJ databases">
        <title>Comparative genomics, transcriptomics and evolutionary studies reveal genomic signatures of adaptation to plant cell wall in hemibiotrophic fungi.</title>
        <authorList>
            <consortium name="DOE Joint Genome Institute"/>
            <person name="Baroncelli R."/>
            <person name="Diaz J.F."/>
            <person name="Benocci T."/>
            <person name="Peng M."/>
            <person name="Battaglia E."/>
            <person name="Haridas S."/>
            <person name="Andreopoulos W."/>
            <person name="Labutti K."/>
            <person name="Pangilinan J."/>
            <person name="Floch G.L."/>
            <person name="Makela M.R."/>
            <person name="Henrissat B."/>
            <person name="Grigoriev I.V."/>
            <person name="Crouch J.A."/>
            <person name="De Vries R.P."/>
            <person name="Sukno S.A."/>
            <person name="Thon M.R."/>
        </authorList>
    </citation>
    <scope>NUCLEOTIDE SEQUENCE</scope>
    <source>
        <strain evidence="2">MAFF235873</strain>
    </source>
</reference>
<evidence type="ECO:0000313" key="3">
    <source>
        <dbReference type="Proteomes" id="UP001232148"/>
    </source>
</evidence>
<keyword evidence="3" id="KW-1185">Reference proteome</keyword>
<accession>A0AAD9H764</accession>
<organism evidence="2 3">
    <name type="scientific">Colletotrichum zoysiae</name>
    <dbReference type="NCBI Taxonomy" id="1216348"/>
    <lineage>
        <taxon>Eukaryota</taxon>
        <taxon>Fungi</taxon>
        <taxon>Dikarya</taxon>
        <taxon>Ascomycota</taxon>
        <taxon>Pezizomycotina</taxon>
        <taxon>Sordariomycetes</taxon>
        <taxon>Hypocreomycetidae</taxon>
        <taxon>Glomerellales</taxon>
        <taxon>Glomerellaceae</taxon>
        <taxon>Colletotrichum</taxon>
        <taxon>Colletotrichum graminicola species complex</taxon>
    </lineage>
</organism>
<dbReference type="Pfam" id="PF01822">
    <property type="entry name" value="WSC"/>
    <property type="match status" value="1"/>
</dbReference>
<dbReference type="EMBL" id="MU842988">
    <property type="protein sequence ID" value="KAK2023735.1"/>
    <property type="molecule type" value="Genomic_DNA"/>
</dbReference>
<feature type="domain" description="WSC" evidence="1">
    <location>
        <begin position="1"/>
        <end position="54"/>
    </location>
</feature>
<evidence type="ECO:0000259" key="1">
    <source>
        <dbReference type="Pfam" id="PF01822"/>
    </source>
</evidence>
<comment type="caution">
    <text evidence="2">The sequence shown here is derived from an EMBL/GenBank/DDBJ whole genome shotgun (WGS) entry which is preliminary data.</text>
</comment>
<dbReference type="InterPro" id="IPR002889">
    <property type="entry name" value="WSC_carb-bd"/>
</dbReference>
<evidence type="ECO:0000313" key="2">
    <source>
        <dbReference type="EMBL" id="KAK2023735.1"/>
    </source>
</evidence>
<feature type="non-terminal residue" evidence="2">
    <location>
        <position position="1"/>
    </location>
</feature>
<proteinExistence type="predicted"/>